<dbReference type="Proteomes" id="UP000824089">
    <property type="component" value="Unassembled WGS sequence"/>
</dbReference>
<proteinExistence type="predicted"/>
<sequence length="155" mass="17383">KLLNRMGEGGSNQEVMEAFSACSSINEHILYELAEYLCRECGEQVCTLIADDSLEDDKLIALASAFASQGRRDDAMFRAMKQRFKRLPDESEVKALFAAVFGDYGEPNAILPIRKYMKNLIELYREKKDREIFSKIMMASSVVEGLGGSAQDLLP</sequence>
<accession>A0A9D1IAZ0</accession>
<reference evidence="1" key="1">
    <citation type="submission" date="2020-10" db="EMBL/GenBank/DDBJ databases">
        <authorList>
            <person name="Gilroy R."/>
        </authorList>
    </citation>
    <scope>NUCLEOTIDE SEQUENCE</scope>
    <source>
        <strain evidence="1">CHK195-4489</strain>
    </source>
</reference>
<feature type="non-terminal residue" evidence="1">
    <location>
        <position position="1"/>
    </location>
</feature>
<name>A0A9D1IAZ0_9CLOT</name>
<reference evidence="1" key="2">
    <citation type="journal article" date="2021" name="PeerJ">
        <title>Extensive microbial diversity within the chicken gut microbiome revealed by metagenomics and culture.</title>
        <authorList>
            <person name="Gilroy R."/>
            <person name="Ravi A."/>
            <person name="Getino M."/>
            <person name="Pursley I."/>
            <person name="Horton D.L."/>
            <person name="Alikhan N.F."/>
            <person name="Baker D."/>
            <person name="Gharbi K."/>
            <person name="Hall N."/>
            <person name="Watson M."/>
            <person name="Adriaenssens E.M."/>
            <person name="Foster-Nyarko E."/>
            <person name="Jarju S."/>
            <person name="Secka A."/>
            <person name="Antonio M."/>
            <person name="Oren A."/>
            <person name="Chaudhuri R.R."/>
            <person name="La Ragione R."/>
            <person name="Hildebrand F."/>
            <person name="Pallen M.J."/>
        </authorList>
    </citation>
    <scope>NUCLEOTIDE SEQUENCE</scope>
    <source>
        <strain evidence="1">CHK195-4489</strain>
    </source>
</reference>
<comment type="caution">
    <text evidence="1">The sequence shown here is derived from an EMBL/GenBank/DDBJ whole genome shotgun (WGS) entry which is preliminary data.</text>
</comment>
<dbReference type="AlphaFoldDB" id="A0A9D1IAZ0"/>
<evidence type="ECO:0000313" key="1">
    <source>
        <dbReference type="EMBL" id="HIU30195.1"/>
    </source>
</evidence>
<evidence type="ECO:0000313" key="2">
    <source>
        <dbReference type="Proteomes" id="UP000824089"/>
    </source>
</evidence>
<gene>
    <name evidence="1" type="ORF">IAD50_07870</name>
</gene>
<dbReference type="EMBL" id="DVMM01000171">
    <property type="protein sequence ID" value="HIU30195.1"/>
    <property type="molecule type" value="Genomic_DNA"/>
</dbReference>
<organism evidence="1 2">
    <name type="scientific">Candidatus Egerieisoma faecipullorum</name>
    <dbReference type="NCBI Taxonomy" id="2840963"/>
    <lineage>
        <taxon>Bacteria</taxon>
        <taxon>Bacillati</taxon>
        <taxon>Bacillota</taxon>
        <taxon>Clostridia</taxon>
        <taxon>Eubacteriales</taxon>
        <taxon>Clostridiaceae</taxon>
        <taxon>Clostridiaceae incertae sedis</taxon>
        <taxon>Candidatus Egerieisoma</taxon>
    </lineage>
</organism>
<protein>
    <submittedName>
        <fullName evidence="1">Uncharacterized protein</fullName>
    </submittedName>
</protein>